<keyword evidence="2" id="KW-1185">Reference proteome</keyword>
<dbReference type="Proteomes" id="UP000230423">
    <property type="component" value="Unassembled WGS sequence"/>
</dbReference>
<name>A0A2G9TSW6_TELCI</name>
<accession>A0A2G9TSW6</accession>
<gene>
    <name evidence="1" type="ORF">TELCIR_18145</name>
</gene>
<reference evidence="1 2" key="1">
    <citation type="submission" date="2015-09" db="EMBL/GenBank/DDBJ databases">
        <title>Draft genome of the parasitic nematode Teladorsagia circumcincta isolate WARC Sus (inbred).</title>
        <authorList>
            <person name="Mitreva M."/>
        </authorList>
    </citation>
    <scope>NUCLEOTIDE SEQUENCE [LARGE SCALE GENOMIC DNA]</scope>
    <source>
        <strain evidence="1 2">S</strain>
    </source>
</reference>
<evidence type="ECO:0000313" key="2">
    <source>
        <dbReference type="Proteomes" id="UP000230423"/>
    </source>
</evidence>
<sequence>MGTACEYGKVAFRNNDQLHNVILKKLLPGSIKLINENNELKGVDQYVDDMLKQTMDHLVL</sequence>
<dbReference type="EMBL" id="KZ355639">
    <property type="protein sequence ID" value="PIO60360.1"/>
    <property type="molecule type" value="Genomic_DNA"/>
</dbReference>
<organism evidence="1 2">
    <name type="scientific">Teladorsagia circumcincta</name>
    <name type="common">Brown stomach worm</name>
    <name type="synonym">Ostertagia circumcincta</name>
    <dbReference type="NCBI Taxonomy" id="45464"/>
    <lineage>
        <taxon>Eukaryota</taxon>
        <taxon>Metazoa</taxon>
        <taxon>Ecdysozoa</taxon>
        <taxon>Nematoda</taxon>
        <taxon>Chromadorea</taxon>
        <taxon>Rhabditida</taxon>
        <taxon>Rhabditina</taxon>
        <taxon>Rhabditomorpha</taxon>
        <taxon>Strongyloidea</taxon>
        <taxon>Trichostrongylidae</taxon>
        <taxon>Teladorsagia</taxon>
    </lineage>
</organism>
<evidence type="ECO:0000313" key="1">
    <source>
        <dbReference type="EMBL" id="PIO60360.1"/>
    </source>
</evidence>
<proteinExistence type="predicted"/>
<dbReference type="AlphaFoldDB" id="A0A2G9TSW6"/>
<protein>
    <submittedName>
        <fullName evidence="1">Uncharacterized protein</fullName>
    </submittedName>
</protein>